<organism evidence="2 3">
    <name type="scientific">Durusdinium trenchii</name>
    <dbReference type="NCBI Taxonomy" id="1381693"/>
    <lineage>
        <taxon>Eukaryota</taxon>
        <taxon>Sar</taxon>
        <taxon>Alveolata</taxon>
        <taxon>Dinophyceae</taxon>
        <taxon>Suessiales</taxon>
        <taxon>Symbiodiniaceae</taxon>
        <taxon>Durusdinium</taxon>
    </lineage>
</organism>
<comment type="caution">
    <text evidence="2">The sequence shown here is derived from an EMBL/GenBank/DDBJ whole genome shotgun (WGS) entry which is preliminary data.</text>
</comment>
<dbReference type="SUPFAM" id="SSF54928">
    <property type="entry name" value="RNA-binding domain, RBD"/>
    <property type="match status" value="1"/>
</dbReference>
<feature type="region of interest" description="Disordered" evidence="1">
    <location>
        <begin position="186"/>
        <end position="218"/>
    </location>
</feature>
<dbReference type="InterPro" id="IPR035979">
    <property type="entry name" value="RBD_domain_sf"/>
</dbReference>
<keyword evidence="3" id="KW-1185">Reference proteome</keyword>
<reference evidence="2 3" key="1">
    <citation type="submission" date="2024-02" db="EMBL/GenBank/DDBJ databases">
        <authorList>
            <person name="Chen Y."/>
            <person name="Shah S."/>
            <person name="Dougan E. K."/>
            <person name="Thang M."/>
            <person name="Chan C."/>
        </authorList>
    </citation>
    <scope>NUCLEOTIDE SEQUENCE [LARGE SCALE GENOMIC DNA]</scope>
</reference>
<dbReference type="EMBL" id="CAXAMN010011858">
    <property type="protein sequence ID" value="CAK9036418.1"/>
    <property type="molecule type" value="Genomic_DNA"/>
</dbReference>
<proteinExistence type="predicted"/>
<sequence>MAVAQLSHLTGWGKGYGPPFGYFGPWDGGKGMMMGAYGGMMMPPMFGLKGKGKGKGKSPLKVDPAKKVWIGNIPEGVQWKELQTLVDSVVKSKWVEIFRGKGTQHLRRLHRLSLDSTAKVWAASPLWWMPGRKARSDASHRHQQGFLPMSRRIRLPFQLAGFRRNEDDKATERALKMAERRIGQFDAQSKSTISSRVAQGEGAPEKPRNQARQRQKDSAAVYSGATLLGSSAKNCIHSNSTQTEARECLVSCATVRSTISLSACLSSYQENRKHKEQ</sequence>
<protein>
    <recommendedName>
        <fullName evidence="4">RRM domain-containing protein</fullName>
    </recommendedName>
</protein>
<evidence type="ECO:0000313" key="3">
    <source>
        <dbReference type="Proteomes" id="UP001642484"/>
    </source>
</evidence>
<gene>
    <name evidence="2" type="ORF">CCMP2556_LOCUS20275</name>
</gene>
<feature type="compositionally biased region" description="Polar residues" evidence="1">
    <location>
        <begin position="186"/>
        <end position="197"/>
    </location>
</feature>
<evidence type="ECO:0000313" key="2">
    <source>
        <dbReference type="EMBL" id="CAK9036418.1"/>
    </source>
</evidence>
<dbReference type="Proteomes" id="UP001642484">
    <property type="component" value="Unassembled WGS sequence"/>
</dbReference>
<name>A0ABP0LB78_9DINO</name>
<accession>A0ABP0LB78</accession>
<evidence type="ECO:0008006" key="4">
    <source>
        <dbReference type="Google" id="ProtNLM"/>
    </source>
</evidence>
<evidence type="ECO:0000256" key="1">
    <source>
        <dbReference type="SAM" id="MobiDB-lite"/>
    </source>
</evidence>